<dbReference type="SUPFAM" id="SSF117991">
    <property type="entry name" value="YbeD/HP0495-like"/>
    <property type="match status" value="1"/>
</dbReference>
<proteinExistence type="predicted"/>
<reference evidence="1 2" key="1">
    <citation type="submission" date="2021-12" db="EMBL/GenBank/DDBJ databases">
        <title>Genome sequencing of bacteria with rrn-lacking chromosome and rrn-plasmid.</title>
        <authorList>
            <person name="Anda M."/>
            <person name="Iwasaki W."/>
        </authorList>
    </citation>
    <scope>NUCLEOTIDE SEQUENCE [LARGE SCALE GENOMIC DNA]</scope>
    <source>
        <strain evidence="1 2">DSM 100852</strain>
    </source>
</reference>
<dbReference type="RefSeq" id="WP_338392787.1">
    <property type="nucleotide sequence ID" value="NZ_AP025314.1"/>
</dbReference>
<name>A0AAU9CT69_9BACT</name>
<dbReference type="InterPro" id="IPR007454">
    <property type="entry name" value="UPF0250_YbeD-like"/>
</dbReference>
<dbReference type="Gene3D" id="3.30.70.260">
    <property type="match status" value="1"/>
</dbReference>
<gene>
    <name evidence="1" type="ORF">FUAX_37150</name>
</gene>
<accession>A0AAU9CT69</accession>
<organism evidence="1 2">
    <name type="scientific">Fulvitalea axinellae</name>
    <dbReference type="NCBI Taxonomy" id="1182444"/>
    <lineage>
        <taxon>Bacteria</taxon>
        <taxon>Pseudomonadati</taxon>
        <taxon>Bacteroidota</taxon>
        <taxon>Cytophagia</taxon>
        <taxon>Cytophagales</taxon>
        <taxon>Persicobacteraceae</taxon>
        <taxon>Fulvitalea</taxon>
    </lineage>
</organism>
<dbReference type="InterPro" id="IPR027471">
    <property type="entry name" value="YbeD-like_sf"/>
</dbReference>
<dbReference type="Proteomes" id="UP001348817">
    <property type="component" value="Chromosome"/>
</dbReference>
<protein>
    <submittedName>
        <fullName evidence="1">DUF493 domain-containing protein</fullName>
    </submittedName>
</protein>
<dbReference type="AlphaFoldDB" id="A0AAU9CT69"/>
<dbReference type="KEGG" id="fax:FUAX_37150"/>
<dbReference type="Pfam" id="PF04359">
    <property type="entry name" value="DUF493"/>
    <property type="match status" value="1"/>
</dbReference>
<keyword evidence="2" id="KW-1185">Reference proteome</keyword>
<sequence length="91" mass="10362">MSTDHEEQIARFKEKLEAQHKFPGPYLFKFIVPSAKIAELKGKVLKGVSWIEKPSRNGRFVSLTAKVRVKSSDEVIQVYQKAKEVEGLMSL</sequence>
<evidence type="ECO:0000313" key="1">
    <source>
        <dbReference type="EMBL" id="BDD11283.1"/>
    </source>
</evidence>
<evidence type="ECO:0000313" key="2">
    <source>
        <dbReference type="Proteomes" id="UP001348817"/>
    </source>
</evidence>
<dbReference type="EMBL" id="AP025314">
    <property type="protein sequence ID" value="BDD11283.1"/>
    <property type="molecule type" value="Genomic_DNA"/>
</dbReference>